<evidence type="ECO:0000256" key="5">
    <source>
        <dbReference type="ARBA" id="ARBA00022989"/>
    </source>
</evidence>
<dbReference type="AlphaFoldDB" id="A0A1G9MPT9"/>
<dbReference type="Gene3D" id="1.10.3720.10">
    <property type="entry name" value="MetI-like"/>
    <property type="match status" value="1"/>
</dbReference>
<name>A0A1G9MPT9_9ACTN</name>
<comment type="subcellular location">
    <subcellularLocation>
        <location evidence="1 7">Cell membrane</location>
        <topology evidence="1 7">Multi-pass membrane protein</topology>
    </subcellularLocation>
</comment>
<dbReference type="RefSeq" id="WP_093253225.1">
    <property type="nucleotide sequence ID" value="NZ_FNGP01000005.1"/>
</dbReference>
<dbReference type="SUPFAM" id="SSF161098">
    <property type="entry name" value="MetI-like"/>
    <property type="match status" value="1"/>
</dbReference>
<dbReference type="InterPro" id="IPR035906">
    <property type="entry name" value="MetI-like_sf"/>
</dbReference>
<evidence type="ECO:0000256" key="4">
    <source>
        <dbReference type="ARBA" id="ARBA00022692"/>
    </source>
</evidence>
<evidence type="ECO:0000256" key="6">
    <source>
        <dbReference type="ARBA" id="ARBA00023136"/>
    </source>
</evidence>
<dbReference type="OrthoDB" id="8906042at2"/>
<feature type="transmembrane region" description="Helical" evidence="7">
    <location>
        <begin position="185"/>
        <end position="209"/>
    </location>
</feature>
<dbReference type="STRING" id="686624.SAMN04488242_2741"/>
<dbReference type="GO" id="GO:0005886">
    <property type="term" value="C:plasma membrane"/>
    <property type="evidence" value="ECO:0007669"/>
    <property type="project" value="UniProtKB-SubCell"/>
</dbReference>
<keyword evidence="10" id="KW-1185">Reference proteome</keyword>
<dbReference type="CDD" id="cd06261">
    <property type="entry name" value="TM_PBP2"/>
    <property type="match status" value="1"/>
</dbReference>
<keyword evidence="2 7" id="KW-0813">Transport</keyword>
<feature type="domain" description="ABC transmembrane type-1" evidence="8">
    <location>
        <begin position="65"/>
        <end position="254"/>
    </location>
</feature>
<dbReference type="PANTHER" id="PTHR43386:SF25">
    <property type="entry name" value="PEPTIDE ABC TRANSPORTER PERMEASE PROTEIN"/>
    <property type="match status" value="1"/>
</dbReference>
<evidence type="ECO:0000259" key="8">
    <source>
        <dbReference type="PROSITE" id="PS50928"/>
    </source>
</evidence>
<keyword evidence="6 7" id="KW-0472">Membrane</keyword>
<keyword evidence="5 7" id="KW-1133">Transmembrane helix</keyword>
<evidence type="ECO:0000313" key="10">
    <source>
        <dbReference type="Proteomes" id="UP000199475"/>
    </source>
</evidence>
<accession>A0A1G9MPT9</accession>
<reference evidence="9 10" key="1">
    <citation type="submission" date="2016-10" db="EMBL/GenBank/DDBJ databases">
        <authorList>
            <person name="de Groot N.N."/>
        </authorList>
    </citation>
    <scope>NUCLEOTIDE SEQUENCE [LARGE SCALE GENOMIC DNA]</scope>
    <source>
        <strain evidence="9 10">CGMCC 1.9159</strain>
    </source>
</reference>
<gene>
    <name evidence="9" type="ORF">SAMN04488242_2741</name>
</gene>
<evidence type="ECO:0000256" key="2">
    <source>
        <dbReference type="ARBA" id="ARBA00022448"/>
    </source>
</evidence>
<feature type="transmembrane region" description="Helical" evidence="7">
    <location>
        <begin position="67"/>
        <end position="93"/>
    </location>
</feature>
<evidence type="ECO:0000313" key="9">
    <source>
        <dbReference type="EMBL" id="SDL75665.1"/>
    </source>
</evidence>
<proteinExistence type="inferred from homology"/>
<comment type="similarity">
    <text evidence="7">Belongs to the binding-protein-dependent transport system permease family.</text>
</comment>
<keyword evidence="3" id="KW-1003">Cell membrane</keyword>
<dbReference type="PROSITE" id="PS50928">
    <property type="entry name" value="ABC_TM1"/>
    <property type="match status" value="1"/>
</dbReference>
<feature type="transmembrane region" description="Helical" evidence="7">
    <location>
        <begin position="229"/>
        <end position="254"/>
    </location>
</feature>
<dbReference type="GO" id="GO:0055085">
    <property type="term" value="P:transmembrane transport"/>
    <property type="evidence" value="ECO:0007669"/>
    <property type="project" value="InterPro"/>
</dbReference>
<dbReference type="InterPro" id="IPR050366">
    <property type="entry name" value="BP-dependent_transpt_permease"/>
</dbReference>
<protein>
    <submittedName>
        <fullName evidence="9">Peptide/nickel transport system permease protein</fullName>
    </submittedName>
</protein>
<organism evidence="9 10">
    <name type="scientific">Tessaracoccus oleiagri</name>
    <dbReference type="NCBI Taxonomy" id="686624"/>
    <lineage>
        <taxon>Bacteria</taxon>
        <taxon>Bacillati</taxon>
        <taxon>Actinomycetota</taxon>
        <taxon>Actinomycetes</taxon>
        <taxon>Propionibacteriales</taxon>
        <taxon>Propionibacteriaceae</taxon>
        <taxon>Tessaracoccus</taxon>
    </lineage>
</organism>
<sequence>MRGSSLWAGAFLIGLVALTAGVALFWTPFDPTANGPLRLAPPGWPHLLGTDAFGSDVLSRLMAGAKVVLLVGVLSVVGAAVVGVPVGIAAAMLPRAWGEIPARLSDILYGFPALLLAILFAAALGGSTWTAVMAIGIATIPAFVRIARAGTLEVLSQPYVEAAQLAGLGPLAIARRHVLPNIAPLVWVQASVSFGIAILSEAGLSYLGLGSGPDSPTWGRMLREAQDHLFSTPILALWPGLAVAFATLGFNLLGDGLRDVLDPRLRERA</sequence>
<evidence type="ECO:0000256" key="3">
    <source>
        <dbReference type="ARBA" id="ARBA00022475"/>
    </source>
</evidence>
<dbReference type="Pfam" id="PF00528">
    <property type="entry name" value="BPD_transp_1"/>
    <property type="match status" value="1"/>
</dbReference>
<dbReference type="PANTHER" id="PTHR43386">
    <property type="entry name" value="OLIGOPEPTIDE TRANSPORT SYSTEM PERMEASE PROTEIN APPC"/>
    <property type="match status" value="1"/>
</dbReference>
<feature type="transmembrane region" description="Helical" evidence="7">
    <location>
        <begin position="6"/>
        <end position="29"/>
    </location>
</feature>
<dbReference type="EMBL" id="FNGP01000005">
    <property type="protein sequence ID" value="SDL75665.1"/>
    <property type="molecule type" value="Genomic_DNA"/>
</dbReference>
<evidence type="ECO:0000256" key="1">
    <source>
        <dbReference type="ARBA" id="ARBA00004651"/>
    </source>
</evidence>
<evidence type="ECO:0000256" key="7">
    <source>
        <dbReference type="RuleBase" id="RU363032"/>
    </source>
</evidence>
<dbReference type="InterPro" id="IPR000515">
    <property type="entry name" value="MetI-like"/>
</dbReference>
<keyword evidence="4 7" id="KW-0812">Transmembrane</keyword>
<feature type="transmembrane region" description="Helical" evidence="7">
    <location>
        <begin position="113"/>
        <end position="138"/>
    </location>
</feature>
<dbReference type="Proteomes" id="UP000199475">
    <property type="component" value="Unassembled WGS sequence"/>
</dbReference>